<gene>
    <name evidence="1" type="ORF">DERYTH_LOCUS27684</name>
</gene>
<organism evidence="1 2">
    <name type="scientific">Dentiscutata erythropus</name>
    <dbReference type="NCBI Taxonomy" id="1348616"/>
    <lineage>
        <taxon>Eukaryota</taxon>
        <taxon>Fungi</taxon>
        <taxon>Fungi incertae sedis</taxon>
        <taxon>Mucoromycota</taxon>
        <taxon>Glomeromycotina</taxon>
        <taxon>Glomeromycetes</taxon>
        <taxon>Diversisporales</taxon>
        <taxon>Gigasporaceae</taxon>
        <taxon>Dentiscutata</taxon>
    </lineage>
</organism>
<comment type="caution">
    <text evidence="1">The sequence shown here is derived from an EMBL/GenBank/DDBJ whole genome shotgun (WGS) entry which is preliminary data.</text>
</comment>
<dbReference type="AlphaFoldDB" id="A0A9N9KE46"/>
<proteinExistence type="predicted"/>
<protein>
    <submittedName>
        <fullName evidence="1">18267_t:CDS:1</fullName>
    </submittedName>
</protein>
<evidence type="ECO:0000313" key="2">
    <source>
        <dbReference type="Proteomes" id="UP000789405"/>
    </source>
</evidence>
<evidence type="ECO:0000313" key="1">
    <source>
        <dbReference type="EMBL" id="CAG8824344.1"/>
    </source>
</evidence>
<reference evidence="1" key="1">
    <citation type="submission" date="2021-06" db="EMBL/GenBank/DDBJ databases">
        <authorList>
            <person name="Kallberg Y."/>
            <person name="Tangrot J."/>
            <person name="Rosling A."/>
        </authorList>
    </citation>
    <scope>NUCLEOTIDE SEQUENCE</scope>
    <source>
        <strain evidence="1">MA453B</strain>
    </source>
</reference>
<dbReference type="EMBL" id="CAJVPY010064704">
    <property type="protein sequence ID" value="CAG8824344.1"/>
    <property type="molecule type" value="Genomic_DNA"/>
</dbReference>
<accession>A0A9N9KE46</accession>
<name>A0A9N9KE46_9GLOM</name>
<feature type="non-terminal residue" evidence="1">
    <location>
        <position position="1"/>
    </location>
</feature>
<sequence>YGHRMYMITQTQKRINSVKVIQYVVIKWLYRVDGPFMKYAQDR</sequence>
<dbReference type="OrthoDB" id="10432767at2759"/>
<keyword evidence="2" id="KW-1185">Reference proteome</keyword>
<dbReference type="Proteomes" id="UP000789405">
    <property type="component" value="Unassembled WGS sequence"/>
</dbReference>
<feature type="non-terminal residue" evidence="1">
    <location>
        <position position="43"/>
    </location>
</feature>